<evidence type="ECO:0000313" key="11">
    <source>
        <dbReference type="Proteomes" id="UP000515123"/>
    </source>
</evidence>
<evidence type="ECO:0000256" key="5">
    <source>
        <dbReference type="ARBA" id="ARBA00022679"/>
    </source>
</evidence>
<keyword evidence="4" id="KW-0344">Guanine-nucleotide releasing factor</keyword>
<sequence>MVSVTQVEGEYPFLRQNSSSEQSKGDQVPPKGIKTHLYSLGVIPKDNDACGGSFTAEDSQSLLDTFLLSQWEYHAWRGQLEYDVTACEFKVISGRKKFIVQLNNRWNAQFLKEFENNFLEPLRFMKSNYMKNCKEEILFCVCQGEKESSELLPLTVLPKDGVLIIANANYFANPLPVELFPTISAYEDVLITDTQICEVMDYPLKTLVFMSKNLKSLVALVTKICSTLHSQNTAFNLLITDCGTKIYLFPQVKNVTMECQLFPWECGGYFVCNNEANYENISETEISKHLASVSLDDGSFKAFKHVCFSIAVNLVD</sequence>
<comment type="subcellular location">
    <subcellularLocation>
        <location evidence="1">Cytoplasm</location>
    </subcellularLocation>
</comment>
<dbReference type="OrthoDB" id="417175at2759"/>
<name>A0A6P5F9Z1_ANACO</name>
<dbReference type="PANTHER" id="PTHR20884:SF9">
    <property type="entry name" value="OS12G0612100 PROTEIN"/>
    <property type="match status" value="1"/>
</dbReference>
<evidence type="ECO:0000256" key="6">
    <source>
        <dbReference type="ARBA" id="ARBA00022695"/>
    </source>
</evidence>
<dbReference type="GO" id="GO:0080048">
    <property type="term" value="F:GDP-D-glucose phosphorylase activity"/>
    <property type="evidence" value="ECO:0007669"/>
    <property type="project" value="InterPro"/>
</dbReference>
<feature type="domain" description="GDPGP1-like C-terminal" evidence="9">
    <location>
        <begin position="179"/>
        <end position="311"/>
    </location>
</feature>
<gene>
    <name evidence="12" type="primary">LOC109713370</name>
</gene>
<keyword evidence="3" id="KW-0963">Cytoplasm</keyword>
<evidence type="ECO:0000259" key="9">
    <source>
        <dbReference type="Pfam" id="PF26216"/>
    </source>
</evidence>
<evidence type="ECO:0000256" key="3">
    <source>
        <dbReference type="ARBA" id="ARBA00022490"/>
    </source>
</evidence>
<evidence type="ECO:0000256" key="2">
    <source>
        <dbReference type="ARBA" id="ARBA00006451"/>
    </source>
</evidence>
<dbReference type="InterPro" id="IPR026506">
    <property type="entry name" value="GDPGP"/>
</dbReference>
<dbReference type="GO" id="GO:0000166">
    <property type="term" value="F:nucleotide binding"/>
    <property type="evidence" value="ECO:0007669"/>
    <property type="project" value="UniProtKB-KW"/>
</dbReference>
<dbReference type="AlphaFoldDB" id="A0A6P5F9Z1"/>
<dbReference type="GO" id="GO:0005085">
    <property type="term" value="F:guanyl-nucleotide exchange factor activity"/>
    <property type="evidence" value="ECO:0007669"/>
    <property type="project" value="UniProtKB-KW"/>
</dbReference>
<organism evidence="11 12">
    <name type="scientific">Ananas comosus</name>
    <name type="common">Pineapple</name>
    <name type="synonym">Ananas ananas</name>
    <dbReference type="NCBI Taxonomy" id="4615"/>
    <lineage>
        <taxon>Eukaryota</taxon>
        <taxon>Viridiplantae</taxon>
        <taxon>Streptophyta</taxon>
        <taxon>Embryophyta</taxon>
        <taxon>Tracheophyta</taxon>
        <taxon>Spermatophyta</taxon>
        <taxon>Magnoliopsida</taxon>
        <taxon>Liliopsida</taxon>
        <taxon>Poales</taxon>
        <taxon>Bromeliaceae</taxon>
        <taxon>Bromelioideae</taxon>
        <taxon>Ananas</taxon>
    </lineage>
</organism>
<keyword evidence="5" id="KW-0808">Transferase</keyword>
<protein>
    <submittedName>
        <fullName evidence="12">GDP-L-galactose phosphorylase 1-like isoform X2</fullName>
    </submittedName>
</protein>
<evidence type="ECO:0000259" key="10">
    <source>
        <dbReference type="Pfam" id="PF26217"/>
    </source>
</evidence>
<keyword evidence="8" id="KW-0378">Hydrolase</keyword>
<comment type="similarity">
    <text evidence="2">Belongs to the GDPGP1 family.</text>
</comment>
<dbReference type="InterPro" id="IPR058865">
    <property type="entry name" value="GDPGP1_C"/>
</dbReference>
<dbReference type="GO" id="GO:0006006">
    <property type="term" value="P:glucose metabolic process"/>
    <property type="evidence" value="ECO:0007669"/>
    <property type="project" value="TreeGrafter"/>
</dbReference>
<reference evidence="12" key="2">
    <citation type="submission" date="2025-08" db="UniProtKB">
        <authorList>
            <consortium name="RefSeq"/>
        </authorList>
    </citation>
    <scope>IDENTIFICATION</scope>
    <source>
        <tissue evidence="12">Leaf</tissue>
    </source>
</reference>
<keyword evidence="6" id="KW-0548">Nucleotidyltransferase</keyword>
<dbReference type="InterPro" id="IPR058866">
    <property type="entry name" value="GDPGP1_N"/>
</dbReference>
<evidence type="ECO:0000256" key="4">
    <source>
        <dbReference type="ARBA" id="ARBA00022658"/>
    </source>
</evidence>
<evidence type="ECO:0000256" key="1">
    <source>
        <dbReference type="ARBA" id="ARBA00004496"/>
    </source>
</evidence>
<accession>A0A6P5F9Z1</accession>
<feature type="domain" description="GDPGP1-like N-terminal" evidence="10">
    <location>
        <begin position="63"/>
        <end position="169"/>
    </location>
</feature>
<keyword evidence="7" id="KW-0547">Nucleotide-binding</keyword>
<evidence type="ECO:0000256" key="7">
    <source>
        <dbReference type="ARBA" id="ARBA00022741"/>
    </source>
</evidence>
<dbReference type="RefSeq" id="XP_020093016.1">
    <property type="nucleotide sequence ID" value="XM_020237427.1"/>
</dbReference>
<evidence type="ECO:0000256" key="8">
    <source>
        <dbReference type="ARBA" id="ARBA00022801"/>
    </source>
</evidence>
<dbReference type="GeneID" id="109713370"/>
<keyword evidence="11" id="KW-1185">Reference proteome</keyword>
<dbReference type="GO" id="GO:0016787">
    <property type="term" value="F:hydrolase activity"/>
    <property type="evidence" value="ECO:0007669"/>
    <property type="project" value="UniProtKB-KW"/>
</dbReference>
<dbReference type="Pfam" id="PF26217">
    <property type="entry name" value="GDPGP1_N"/>
    <property type="match status" value="1"/>
</dbReference>
<dbReference type="GO" id="GO:0005737">
    <property type="term" value="C:cytoplasm"/>
    <property type="evidence" value="ECO:0007669"/>
    <property type="project" value="UniProtKB-SubCell"/>
</dbReference>
<dbReference type="Pfam" id="PF26216">
    <property type="entry name" value="GDPGP1_C"/>
    <property type="match status" value="1"/>
</dbReference>
<dbReference type="Proteomes" id="UP000515123">
    <property type="component" value="Linkage group 7"/>
</dbReference>
<proteinExistence type="inferred from homology"/>
<dbReference type="PANTHER" id="PTHR20884">
    <property type="entry name" value="GDP-D-GLUCOSE PHOSPHORYLASE 1"/>
    <property type="match status" value="1"/>
</dbReference>
<reference evidence="11" key="1">
    <citation type="journal article" date="2015" name="Nat. Genet.">
        <title>The pineapple genome and the evolution of CAM photosynthesis.</title>
        <authorList>
            <person name="Ming R."/>
            <person name="VanBuren R."/>
            <person name="Wai C.M."/>
            <person name="Tang H."/>
            <person name="Schatz M.C."/>
            <person name="Bowers J.E."/>
            <person name="Lyons E."/>
            <person name="Wang M.L."/>
            <person name="Chen J."/>
            <person name="Biggers E."/>
            <person name="Zhang J."/>
            <person name="Huang L."/>
            <person name="Zhang L."/>
            <person name="Miao W."/>
            <person name="Zhang J."/>
            <person name="Ye Z."/>
            <person name="Miao C."/>
            <person name="Lin Z."/>
            <person name="Wang H."/>
            <person name="Zhou H."/>
            <person name="Yim W.C."/>
            <person name="Priest H.D."/>
            <person name="Zheng C."/>
            <person name="Woodhouse M."/>
            <person name="Edger P.P."/>
            <person name="Guyot R."/>
            <person name="Guo H.B."/>
            <person name="Guo H."/>
            <person name="Zheng G."/>
            <person name="Singh R."/>
            <person name="Sharma A."/>
            <person name="Min X."/>
            <person name="Zheng Y."/>
            <person name="Lee H."/>
            <person name="Gurtowski J."/>
            <person name="Sedlazeck F.J."/>
            <person name="Harkess A."/>
            <person name="McKain M.R."/>
            <person name="Liao Z."/>
            <person name="Fang J."/>
            <person name="Liu J."/>
            <person name="Zhang X."/>
            <person name="Zhang Q."/>
            <person name="Hu W."/>
            <person name="Qin Y."/>
            <person name="Wang K."/>
            <person name="Chen L.Y."/>
            <person name="Shirley N."/>
            <person name="Lin Y.R."/>
            <person name="Liu L.Y."/>
            <person name="Hernandez A.G."/>
            <person name="Wright C.L."/>
            <person name="Bulone V."/>
            <person name="Tuskan G.A."/>
            <person name="Heath K."/>
            <person name="Zee F."/>
            <person name="Moore P.H."/>
            <person name="Sunkar R."/>
            <person name="Leebens-Mack J.H."/>
            <person name="Mockler T."/>
            <person name="Bennetzen J.L."/>
            <person name="Freeling M."/>
            <person name="Sankoff D."/>
            <person name="Paterson A.H."/>
            <person name="Zhu X."/>
            <person name="Yang X."/>
            <person name="Smith J.A."/>
            <person name="Cushman J.C."/>
            <person name="Paull R.E."/>
            <person name="Yu Q."/>
        </authorList>
    </citation>
    <scope>NUCLEOTIDE SEQUENCE [LARGE SCALE GENOMIC DNA]</scope>
    <source>
        <strain evidence="11">cv. F153</strain>
    </source>
</reference>
<evidence type="ECO:0000313" key="12">
    <source>
        <dbReference type="RefSeq" id="XP_020093016.1"/>
    </source>
</evidence>